<evidence type="ECO:0000313" key="4">
    <source>
        <dbReference type="Proteomes" id="UP000030185"/>
    </source>
</evidence>
<dbReference type="eggNOG" id="COG3637">
    <property type="taxonomic scope" value="Bacteria"/>
</dbReference>
<evidence type="ECO:0000256" key="1">
    <source>
        <dbReference type="ARBA" id="ARBA00022729"/>
    </source>
</evidence>
<dbReference type="SUPFAM" id="SSF56925">
    <property type="entry name" value="OMPA-like"/>
    <property type="match status" value="1"/>
</dbReference>
<feature type="domain" description="Outer membrane protein beta-barrel" evidence="2">
    <location>
        <begin position="18"/>
        <end position="165"/>
    </location>
</feature>
<evidence type="ECO:0000313" key="3">
    <source>
        <dbReference type="EMBL" id="GAL85208.1"/>
    </source>
</evidence>
<dbReference type="EMBL" id="BBLT01000004">
    <property type="protein sequence ID" value="GAL85208.1"/>
    <property type="molecule type" value="Genomic_DNA"/>
</dbReference>
<reference evidence="3 4" key="1">
    <citation type="submission" date="2014-09" db="EMBL/GenBank/DDBJ databases">
        <title>Sporocytophaga myxococcoides PG-01 genome sequencing.</title>
        <authorList>
            <person name="Liu L."/>
            <person name="Gao P.J."/>
            <person name="Chen G.J."/>
            <person name="Wang L.S."/>
        </authorList>
    </citation>
    <scope>NUCLEOTIDE SEQUENCE [LARGE SCALE GENOMIC DNA]</scope>
    <source>
        <strain evidence="3 4">PG-01</strain>
    </source>
</reference>
<comment type="caution">
    <text evidence="3">The sequence shown here is derived from an EMBL/GenBank/DDBJ whole genome shotgun (WGS) entry which is preliminary data.</text>
</comment>
<name>A0A098LGJ4_9BACT</name>
<keyword evidence="4" id="KW-1185">Reference proteome</keyword>
<gene>
    <name evidence="3" type="ORF">MYP_2437</name>
</gene>
<proteinExistence type="predicted"/>
<dbReference type="InterPro" id="IPR011250">
    <property type="entry name" value="OMP/PagP_B-barrel"/>
</dbReference>
<organism evidence="3 4">
    <name type="scientific">Sporocytophaga myxococcoides</name>
    <dbReference type="NCBI Taxonomy" id="153721"/>
    <lineage>
        <taxon>Bacteria</taxon>
        <taxon>Pseudomonadati</taxon>
        <taxon>Bacteroidota</taxon>
        <taxon>Cytophagia</taxon>
        <taxon>Cytophagales</taxon>
        <taxon>Cytophagaceae</taxon>
        <taxon>Sporocytophaga</taxon>
    </lineage>
</organism>
<dbReference type="Proteomes" id="UP000030185">
    <property type="component" value="Unassembled WGS sequence"/>
</dbReference>
<protein>
    <recommendedName>
        <fullName evidence="2">Outer membrane protein beta-barrel domain-containing protein</fullName>
    </recommendedName>
</protein>
<sequence>MGFASGDLKSYIDKKLFDGFSIESRYFINKNLSVGLNLGYNDFRKYFDRQEYPTASGNISAVQTRYFNTVPVLATGFYYLNSISAFKPYAGIGIGAFVSNYQKYLSTLESKHTKTSFGLRPEIGTLINLKNGLGLIVSGRYNYATYSYQEFSSLGYFEFNFGLSFSIEK</sequence>
<accession>A0A098LGJ4</accession>
<dbReference type="Gene3D" id="2.40.160.20">
    <property type="match status" value="1"/>
</dbReference>
<dbReference type="Pfam" id="PF13505">
    <property type="entry name" value="OMP_b-brl"/>
    <property type="match status" value="1"/>
</dbReference>
<dbReference type="AlphaFoldDB" id="A0A098LGJ4"/>
<keyword evidence="1" id="KW-0732">Signal</keyword>
<evidence type="ECO:0000259" key="2">
    <source>
        <dbReference type="Pfam" id="PF13505"/>
    </source>
</evidence>
<dbReference type="STRING" id="153721.MYP_2437"/>
<dbReference type="InterPro" id="IPR027385">
    <property type="entry name" value="Beta-barrel_OMP"/>
</dbReference>